<dbReference type="Proteomes" id="UP001457282">
    <property type="component" value="Unassembled WGS sequence"/>
</dbReference>
<evidence type="ECO:0000313" key="2">
    <source>
        <dbReference type="Proteomes" id="UP001457282"/>
    </source>
</evidence>
<organism evidence="1 2">
    <name type="scientific">Rubus argutus</name>
    <name type="common">Southern blackberry</name>
    <dbReference type="NCBI Taxonomy" id="59490"/>
    <lineage>
        <taxon>Eukaryota</taxon>
        <taxon>Viridiplantae</taxon>
        <taxon>Streptophyta</taxon>
        <taxon>Embryophyta</taxon>
        <taxon>Tracheophyta</taxon>
        <taxon>Spermatophyta</taxon>
        <taxon>Magnoliopsida</taxon>
        <taxon>eudicotyledons</taxon>
        <taxon>Gunneridae</taxon>
        <taxon>Pentapetalae</taxon>
        <taxon>rosids</taxon>
        <taxon>fabids</taxon>
        <taxon>Rosales</taxon>
        <taxon>Rosaceae</taxon>
        <taxon>Rosoideae</taxon>
        <taxon>Rosoideae incertae sedis</taxon>
        <taxon>Rubus</taxon>
    </lineage>
</organism>
<comment type="caution">
    <text evidence="1">The sequence shown here is derived from an EMBL/GenBank/DDBJ whole genome shotgun (WGS) entry which is preliminary data.</text>
</comment>
<dbReference type="AlphaFoldDB" id="A0AAW1X8G6"/>
<dbReference type="EMBL" id="JBEDUW010000004">
    <property type="protein sequence ID" value="KAK9931965.1"/>
    <property type="molecule type" value="Genomic_DNA"/>
</dbReference>
<name>A0AAW1X8G6_RUBAR</name>
<sequence>MENGGAHQICKVVRRFMLSFLPSPSLFVWVSSPIYPTSASGGVQLFQMGLPMSKGNIARALGMVLVVQCRRWSGDDSRLWWVKGVLVLFGVVRKFGGWPRSRIWDPGQTAVIPPDWFLK</sequence>
<keyword evidence="2" id="KW-1185">Reference proteome</keyword>
<reference evidence="1 2" key="1">
    <citation type="journal article" date="2023" name="G3 (Bethesda)">
        <title>A chromosome-length genome assembly and annotation of blackberry (Rubus argutus, cv. 'Hillquist').</title>
        <authorList>
            <person name="Bruna T."/>
            <person name="Aryal R."/>
            <person name="Dudchenko O."/>
            <person name="Sargent D.J."/>
            <person name="Mead D."/>
            <person name="Buti M."/>
            <person name="Cavallini A."/>
            <person name="Hytonen T."/>
            <person name="Andres J."/>
            <person name="Pham M."/>
            <person name="Weisz D."/>
            <person name="Mascagni F."/>
            <person name="Usai G."/>
            <person name="Natali L."/>
            <person name="Bassil N."/>
            <person name="Fernandez G.E."/>
            <person name="Lomsadze A."/>
            <person name="Armour M."/>
            <person name="Olukolu B."/>
            <person name="Poorten T."/>
            <person name="Britton C."/>
            <person name="Davik J."/>
            <person name="Ashrafi H."/>
            <person name="Aiden E.L."/>
            <person name="Borodovsky M."/>
            <person name="Worthington M."/>
        </authorList>
    </citation>
    <scope>NUCLEOTIDE SEQUENCE [LARGE SCALE GENOMIC DNA]</scope>
    <source>
        <strain evidence="1">PI 553951</strain>
    </source>
</reference>
<proteinExistence type="predicted"/>
<gene>
    <name evidence="1" type="ORF">M0R45_019219</name>
</gene>
<protein>
    <submittedName>
        <fullName evidence="1">Uncharacterized protein</fullName>
    </submittedName>
</protein>
<evidence type="ECO:0000313" key="1">
    <source>
        <dbReference type="EMBL" id="KAK9931965.1"/>
    </source>
</evidence>
<accession>A0AAW1X8G6</accession>